<dbReference type="EMBL" id="LK032161">
    <property type="protein sequence ID" value="CDY24609.1"/>
    <property type="molecule type" value="Genomic_DNA"/>
</dbReference>
<name>A0A078GH47_BRANA</name>
<evidence type="ECO:0000313" key="1">
    <source>
        <dbReference type="EMBL" id="CDY24609.1"/>
    </source>
</evidence>
<gene>
    <name evidence="1" type="primary">BnaC05g32930D</name>
    <name evidence="1" type="ORF">GSBRNA2T00026961001</name>
</gene>
<proteinExistence type="predicted"/>
<sequence length="64" mass="7208">MFVALFHGVPTLVDESDDEEAVESNWFFGVVGSRKAPVSLGLIYPSLHDILYKYKCSFCYSIIC</sequence>
<keyword evidence="2" id="KW-1185">Reference proteome</keyword>
<dbReference type="Gramene" id="CDY24609">
    <property type="protein sequence ID" value="CDY24609"/>
    <property type="gene ID" value="GSBRNA2T00026961001"/>
</dbReference>
<dbReference type="AlphaFoldDB" id="A0A078GH47"/>
<protein>
    <submittedName>
        <fullName evidence="1">BnaC05g32930D protein</fullName>
    </submittedName>
</protein>
<dbReference type="Proteomes" id="UP000028999">
    <property type="component" value="Unassembled WGS sequence"/>
</dbReference>
<reference evidence="1 2" key="1">
    <citation type="journal article" date="2014" name="Science">
        <title>Plant genetics. Early allopolyploid evolution in the post-Neolithic Brassica napus oilseed genome.</title>
        <authorList>
            <person name="Chalhoub B."/>
            <person name="Denoeud F."/>
            <person name="Liu S."/>
            <person name="Parkin I.A."/>
            <person name="Tang H."/>
            <person name="Wang X."/>
            <person name="Chiquet J."/>
            <person name="Belcram H."/>
            <person name="Tong C."/>
            <person name="Samans B."/>
            <person name="Correa M."/>
            <person name="Da Silva C."/>
            <person name="Just J."/>
            <person name="Falentin C."/>
            <person name="Koh C.S."/>
            <person name="Le Clainche I."/>
            <person name="Bernard M."/>
            <person name="Bento P."/>
            <person name="Noel B."/>
            <person name="Labadie K."/>
            <person name="Alberti A."/>
            <person name="Charles M."/>
            <person name="Arnaud D."/>
            <person name="Guo H."/>
            <person name="Daviaud C."/>
            <person name="Alamery S."/>
            <person name="Jabbari K."/>
            <person name="Zhao M."/>
            <person name="Edger P.P."/>
            <person name="Chelaifa H."/>
            <person name="Tack D."/>
            <person name="Lassalle G."/>
            <person name="Mestiri I."/>
            <person name="Schnel N."/>
            <person name="Le Paslier M.C."/>
            <person name="Fan G."/>
            <person name="Renault V."/>
            <person name="Bayer P.E."/>
            <person name="Golicz A.A."/>
            <person name="Manoli S."/>
            <person name="Lee T.H."/>
            <person name="Thi V.H."/>
            <person name="Chalabi S."/>
            <person name="Hu Q."/>
            <person name="Fan C."/>
            <person name="Tollenaere R."/>
            <person name="Lu Y."/>
            <person name="Battail C."/>
            <person name="Shen J."/>
            <person name="Sidebottom C.H."/>
            <person name="Wang X."/>
            <person name="Canaguier A."/>
            <person name="Chauveau A."/>
            <person name="Berard A."/>
            <person name="Deniot G."/>
            <person name="Guan M."/>
            <person name="Liu Z."/>
            <person name="Sun F."/>
            <person name="Lim Y.P."/>
            <person name="Lyons E."/>
            <person name="Town C.D."/>
            <person name="Bancroft I."/>
            <person name="Wang X."/>
            <person name="Meng J."/>
            <person name="Ma J."/>
            <person name="Pires J.C."/>
            <person name="King G.J."/>
            <person name="Brunel D."/>
            <person name="Delourme R."/>
            <person name="Renard M."/>
            <person name="Aury J.M."/>
            <person name="Adams K.L."/>
            <person name="Batley J."/>
            <person name="Snowdon R.J."/>
            <person name="Tost J."/>
            <person name="Edwards D."/>
            <person name="Zhou Y."/>
            <person name="Hua W."/>
            <person name="Sharpe A.G."/>
            <person name="Paterson A.H."/>
            <person name="Guan C."/>
            <person name="Wincker P."/>
        </authorList>
    </citation>
    <scope>NUCLEOTIDE SEQUENCE [LARGE SCALE GENOMIC DNA]</scope>
    <source>
        <strain evidence="2">cv. Darmor-bzh</strain>
    </source>
</reference>
<evidence type="ECO:0000313" key="2">
    <source>
        <dbReference type="Proteomes" id="UP000028999"/>
    </source>
</evidence>
<accession>A0A078GH47</accession>
<dbReference type="PaxDb" id="3708-A0A078GH47"/>
<organism evidence="1 2">
    <name type="scientific">Brassica napus</name>
    <name type="common">Rape</name>
    <dbReference type="NCBI Taxonomy" id="3708"/>
    <lineage>
        <taxon>Eukaryota</taxon>
        <taxon>Viridiplantae</taxon>
        <taxon>Streptophyta</taxon>
        <taxon>Embryophyta</taxon>
        <taxon>Tracheophyta</taxon>
        <taxon>Spermatophyta</taxon>
        <taxon>Magnoliopsida</taxon>
        <taxon>eudicotyledons</taxon>
        <taxon>Gunneridae</taxon>
        <taxon>Pentapetalae</taxon>
        <taxon>rosids</taxon>
        <taxon>malvids</taxon>
        <taxon>Brassicales</taxon>
        <taxon>Brassicaceae</taxon>
        <taxon>Brassiceae</taxon>
        <taxon>Brassica</taxon>
    </lineage>
</organism>